<sequence length="213" mass="24264">MLLPLVLQWRSVAWLLFPVLLSWLFLTGTGLRCEVGCALCSSVLCCCKRECMWNITSFTRWGVRGKPTCVTMLRPGSSTPCVRPPALNSTRPPRSTPPPPSAFTAFPSTPRTEPCRPDSNSAFRCCCCCCCCWRWWCCCSCCFRPGGIMELSWCIQTGSACWWWCCLWWWWWWCCCCCCCWRLCSCRSCCCCCCPCCTLDLPWCINTASLSCC</sequence>
<comment type="caution">
    <text evidence="2">The sequence shown here is derived from an EMBL/GenBank/DDBJ whole genome shotgun (WGS) entry which is preliminary data.</text>
</comment>
<gene>
    <name evidence="2" type="ORF">DUNSADRAFT_13782</name>
</gene>
<organism evidence="2 3">
    <name type="scientific">Dunaliella salina</name>
    <name type="common">Green alga</name>
    <name type="synonym">Protococcus salinus</name>
    <dbReference type="NCBI Taxonomy" id="3046"/>
    <lineage>
        <taxon>Eukaryota</taxon>
        <taxon>Viridiplantae</taxon>
        <taxon>Chlorophyta</taxon>
        <taxon>core chlorophytes</taxon>
        <taxon>Chlorophyceae</taxon>
        <taxon>CS clade</taxon>
        <taxon>Chlamydomonadales</taxon>
        <taxon>Dunaliellaceae</taxon>
        <taxon>Dunaliella</taxon>
    </lineage>
</organism>
<proteinExistence type="predicted"/>
<protein>
    <submittedName>
        <fullName evidence="2">Uncharacterized protein</fullName>
    </submittedName>
</protein>
<dbReference type="Proteomes" id="UP000815325">
    <property type="component" value="Unassembled WGS sequence"/>
</dbReference>
<dbReference type="EMBL" id="MU069989">
    <property type="protein sequence ID" value="KAF5830972.1"/>
    <property type="molecule type" value="Genomic_DNA"/>
</dbReference>
<feature type="region of interest" description="Disordered" evidence="1">
    <location>
        <begin position="78"/>
        <end position="100"/>
    </location>
</feature>
<evidence type="ECO:0000313" key="3">
    <source>
        <dbReference type="Proteomes" id="UP000815325"/>
    </source>
</evidence>
<reference evidence="2" key="1">
    <citation type="submission" date="2017-08" db="EMBL/GenBank/DDBJ databases">
        <authorList>
            <person name="Polle J.E."/>
            <person name="Barry K."/>
            <person name="Cushman J."/>
            <person name="Schmutz J."/>
            <person name="Tran D."/>
            <person name="Hathwaick L.T."/>
            <person name="Yim W.C."/>
            <person name="Jenkins J."/>
            <person name="Mckie-Krisberg Z.M."/>
            <person name="Prochnik S."/>
            <person name="Lindquist E."/>
            <person name="Dockter R.B."/>
            <person name="Adam C."/>
            <person name="Molina H."/>
            <person name="Bunkerborg J."/>
            <person name="Jin E."/>
            <person name="Buchheim M."/>
            <person name="Magnuson J."/>
        </authorList>
    </citation>
    <scope>NUCLEOTIDE SEQUENCE</scope>
    <source>
        <strain evidence="2">CCAP 19/18</strain>
    </source>
</reference>
<evidence type="ECO:0000256" key="1">
    <source>
        <dbReference type="SAM" id="MobiDB-lite"/>
    </source>
</evidence>
<keyword evidence="3" id="KW-1185">Reference proteome</keyword>
<evidence type="ECO:0000313" key="2">
    <source>
        <dbReference type="EMBL" id="KAF5830972.1"/>
    </source>
</evidence>
<accession>A0ABQ7G8N5</accession>
<name>A0ABQ7G8N5_DUNSA</name>